<organism evidence="4 5">
    <name type="scientific">Rhodococcoides yunnanense</name>
    <dbReference type="NCBI Taxonomy" id="278209"/>
    <lineage>
        <taxon>Bacteria</taxon>
        <taxon>Bacillati</taxon>
        <taxon>Actinomycetota</taxon>
        <taxon>Actinomycetes</taxon>
        <taxon>Mycobacteriales</taxon>
        <taxon>Nocardiaceae</taxon>
        <taxon>Rhodococcoides</taxon>
    </lineage>
</organism>
<dbReference type="PANTHER" id="PTHR30349">
    <property type="entry name" value="PHAGE INTEGRASE-RELATED"/>
    <property type="match status" value="1"/>
</dbReference>
<feature type="domain" description="Tyr recombinase" evidence="3">
    <location>
        <begin position="194"/>
        <end position="381"/>
    </location>
</feature>
<evidence type="ECO:0000313" key="4">
    <source>
        <dbReference type="EMBL" id="MDV6261952.1"/>
    </source>
</evidence>
<accession>A0ABU4BCL9</accession>
<gene>
    <name evidence="4" type="ORF">R3P96_11410</name>
</gene>
<dbReference type="CDD" id="cd00397">
    <property type="entry name" value="DNA_BRE_C"/>
    <property type="match status" value="1"/>
</dbReference>
<keyword evidence="1" id="KW-0238">DNA-binding</keyword>
<dbReference type="Proteomes" id="UP001185755">
    <property type="component" value="Unassembled WGS sequence"/>
</dbReference>
<reference evidence="4 5" key="1">
    <citation type="submission" date="2023-10" db="EMBL/GenBank/DDBJ databases">
        <title>Development of a sustainable strategy for remediation of hydrocarbon-contaminated territories based on the waste exchange concept.</title>
        <authorList>
            <person name="Krivoruchko A."/>
        </authorList>
    </citation>
    <scope>NUCLEOTIDE SEQUENCE [LARGE SCALE GENOMIC DNA]</scope>
    <source>
        <strain evidence="4 5">IEGM 1323</strain>
    </source>
</reference>
<protein>
    <submittedName>
        <fullName evidence="4">Site-specific integrase</fullName>
    </submittedName>
</protein>
<dbReference type="InterPro" id="IPR013762">
    <property type="entry name" value="Integrase-like_cat_sf"/>
</dbReference>
<dbReference type="Gene3D" id="1.10.443.10">
    <property type="entry name" value="Intergrase catalytic core"/>
    <property type="match status" value="1"/>
</dbReference>
<dbReference type="EMBL" id="JAWLJX010000003">
    <property type="protein sequence ID" value="MDV6261952.1"/>
    <property type="molecule type" value="Genomic_DNA"/>
</dbReference>
<dbReference type="InterPro" id="IPR011010">
    <property type="entry name" value="DNA_brk_join_enz"/>
</dbReference>
<dbReference type="PANTHER" id="PTHR30349:SF81">
    <property type="entry name" value="TYROSINE RECOMBINASE XERC"/>
    <property type="match status" value="1"/>
</dbReference>
<dbReference type="PROSITE" id="PS51898">
    <property type="entry name" value="TYR_RECOMBINASE"/>
    <property type="match status" value="1"/>
</dbReference>
<dbReference type="RefSeq" id="WP_317564461.1">
    <property type="nucleotide sequence ID" value="NZ_JAWLJX010000003.1"/>
</dbReference>
<keyword evidence="2" id="KW-0233">DNA recombination</keyword>
<proteinExistence type="predicted"/>
<evidence type="ECO:0000256" key="1">
    <source>
        <dbReference type="ARBA" id="ARBA00023125"/>
    </source>
</evidence>
<dbReference type="InterPro" id="IPR050090">
    <property type="entry name" value="Tyrosine_recombinase_XerCD"/>
</dbReference>
<dbReference type="InterPro" id="IPR010998">
    <property type="entry name" value="Integrase_recombinase_N"/>
</dbReference>
<dbReference type="Gene3D" id="1.10.150.130">
    <property type="match status" value="1"/>
</dbReference>
<dbReference type="InterPro" id="IPR002104">
    <property type="entry name" value="Integrase_catalytic"/>
</dbReference>
<dbReference type="Pfam" id="PF00589">
    <property type="entry name" value="Phage_integrase"/>
    <property type="match status" value="1"/>
</dbReference>
<sequence>MIDEAERNIEQVQIPRWGKVEQSDGTVPWLVVGEDLVPVEPVRRFLLDFVARGNRPWSVRSYAYDLLRWWRWLRVCEIDWERATSAESRDLVLWMMRADKPRNAARTKSLTTAGTVNVITRKRYLDDRYCARTIRHSNAVVRAFYEFWIERGEGPLVNPMPVARGSARVNSHHNPLEPFRPGGRLRYNPKLPVQRPRSIPDDRWLELFGALRSNRDRALLALAVSNGARAAEILGISLADIDWGDQLIRLTRKGTRVEQWLPASPEAFVWLRLHLADLGTSLDVNGSLWLTLRRRSDSSADLEYRPLTYDALRKVLTRANDMLGTNWTMHDLRHTAAIRMAHDGTLTSRDIQTILGHAHLSTTTEIYLVEDQDDTIRRVQHHLAHRAEHVASNPPTVAAGYDSADLNVLFGGVES</sequence>
<evidence type="ECO:0000259" key="3">
    <source>
        <dbReference type="PROSITE" id="PS51898"/>
    </source>
</evidence>
<evidence type="ECO:0000313" key="5">
    <source>
        <dbReference type="Proteomes" id="UP001185755"/>
    </source>
</evidence>
<name>A0ABU4BCL9_9NOCA</name>
<comment type="caution">
    <text evidence="4">The sequence shown here is derived from an EMBL/GenBank/DDBJ whole genome shotgun (WGS) entry which is preliminary data.</text>
</comment>
<evidence type="ECO:0000256" key="2">
    <source>
        <dbReference type="ARBA" id="ARBA00023172"/>
    </source>
</evidence>
<keyword evidence="5" id="KW-1185">Reference proteome</keyword>
<dbReference type="SUPFAM" id="SSF56349">
    <property type="entry name" value="DNA breaking-rejoining enzymes"/>
    <property type="match status" value="1"/>
</dbReference>